<dbReference type="PRINTS" id="PR00038">
    <property type="entry name" value="HTHLUXR"/>
</dbReference>
<feature type="domain" description="Response regulatory" evidence="5">
    <location>
        <begin position="9"/>
        <end position="128"/>
    </location>
</feature>
<dbReference type="Gene3D" id="3.40.50.2300">
    <property type="match status" value="1"/>
</dbReference>
<evidence type="ECO:0000313" key="6">
    <source>
        <dbReference type="EMBL" id="SEK55641.1"/>
    </source>
</evidence>
<keyword evidence="1 3" id="KW-0597">Phosphoprotein</keyword>
<keyword evidence="2 6" id="KW-0238">DNA-binding</keyword>
<dbReference type="InterPro" id="IPR016032">
    <property type="entry name" value="Sig_transdc_resp-reg_C-effctor"/>
</dbReference>
<dbReference type="SMART" id="SM00421">
    <property type="entry name" value="HTH_LUXR"/>
    <property type="match status" value="1"/>
</dbReference>
<evidence type="ECO:0000313" key="7">
    <source>
        <dbReference type="Proteomes" id="UP000199120"/>
    </source>
</evidence>
<dbReference type="InterPro" id="IPR058245">
    <property type="entry name" value="NreC/VraR/RcsB-like_REC"/>
</dbReference>
<protein>
    <submittedName>
        <fullName evidence="6">DNA-binding response regulator, NarL/FixJ family, contains REC and HTH domains</fullName>
    </submittedName>
</protein>
<dbReference type="InterPro" id="IPR000792">
    <property type="entry name" value="Tscrpt_reg_LuxR_C"/>
</dbReference>
<dbReference type="SUPFAM" id="SSF46894">
    <property type="entry name" value="C-terminal effector domain of the bipartite response regulators"/>
    <property type="match status" value="1"/>
</dbReference>
<dbReference type="InterPro" id="IPR039420">
    <property type="entry name" value="WalR-like"/>
</dbReference>
<dbReference type="AlphaFoldDB" id="A0A1H7HZC8"/>
<dbReference type="CDD" id="cd06170">
    <property type="entry name" value="LuxR_C_like"/>
    <property type="match status" value="1"/>
</dbReference>
<gene>
    <name evidence="6" type="ORF">SAMN05192542_102492</name>
</gene>
<evidence type="ECO:0000256" key="2">
    <source>
        <dbReference type="ARBA" id="ARBA00023125"/>
    </source>
</evidence>
<dbReference type="InterPro" id="IPR001789">
    <property type="entry name" value="Sig_transdc_resp-reg_receiver"/>
</dbReference>
<accession>A0A1H7HZC8</accession>
<keyword evidence="7" id="KW-1185">Reference proteome</keyword>
<dbReference type="InterPro" id="IPR036388">
    <property type="entry name" value="WH-like_DNA-bd_sf"/>
</dbReference>
<evidence type="ECO:0000259" key="4">
    <source>
        <dbReference type="PROSITE" id="PS50043"/>
    </source>
</evidence>
<dbReference type="Pfam" id="PF00196">
    <property type="entry name" value="GerE"/>
    <property type="match status" value="1"/>
</dbReference>
<proteinExistence type="predicted"/>
<dbReference type="STRING" id="416943.SAMN05445871_3189"/>
<dbReference type="PANTHER" id="PTHR43214:SF17">
    <property type="entry name" value="TRANSCRIPTIONAL REGULATORY PROTEIN RCSB"/>
    <property type="match status" value="1"/>
</dbReference>
<dbReference type="OrthoDB" id="8585266at2"/>
<evidence type="ECO:0000259" key="5">
    <source>
        <dbReference type="PROSITE" id="PS50110"/>
    </source>
</evidence>
<organism evidence="6 7">
    <name type="scientific">Paraburkholderia caballeronis</name>
    <dbReference type="NCBI Taxonomy" id="416943"/>
    <lineage>
        <taxon>Bacteria</taxon>
        <taxon>Pseudomonadati</taxon>
        <taxon>Pseudomonadota</taxon>
        <taxon>Betaproteobacteria</taxon>
        <taxon>Burkholderiales</taxon>
        <taxon>Burkholderiaceae</taxon>
        <taxon>Paraburkholderia</taxon>
    </lineage>
</organism>
<dbReference type="InterPro" id="IPR011006">
    <property type="entry name" value="CheY-like_superfamily"/>
</dbReference>
<dbReference type="CDD" id="cd17535">
    <property type="entry name" value="REC_NarL-like"/>
    <property type="match status" value="1"/>
</dbReference>
<reference evidence="7" key="1">
    <citation type="submission" date="2016-10" db="EMBL/GenBank/DDBJ databases">
        <authorList>
            <person name="Varghese N."/>
            <person name="Submissions S."/>
        </authorList>
    </citation>
    <scope>NUCLEOTIDE SEQUENCE [LARGE SCALE GENOMIC DNA]</scope>
    <source>
        <strain evidence="7">LMG 26416</strain>
    </source>
</reference>
<name>A0A1H7HZC8_9BURK</name>
<dbReference type="EMBL" id="FOAJ01000002">
    <property type="protein sequence ID" value="SEK55641.1"/>
    <property type="molecule type" value="Genomic_DNA"/>
</dbReference>
<dbReference type="RefSeq" id="WP_090546386.1">
    <property type="nucleotide sequence ID" value="NZ_FNSR01000001.1"/>
</dbReference>
<dbReference type="SUPFAM" id="SSF52172">
    <property type="entry name" value="CheY-like"/>
    <property type="match status" value="1"/>
</dbReference>
<feature type="modified residue" description="4-aspartylphosphate" evidence="3">
    <location>
        <position position="60"/>
    </location>
</feature>
<dbReference type="SMART" id="SM00448">
    <property type="entry name" value="REC"/>
    <property type="match status" value="1"/>
</dbReference>
<dbReference type="PROSITE" id="PS00622">
    <property type="entry name" value="HTH_LUXR_1"/>
    <property type="match status" value="1"/>
</dbReference>
<dbReference type="Pfam" id="PF00072">
    <property type="entry name" value="Response_reg"/>
    <property type="match status" value="1"/>
</dbReference>
<dbReference type="GO" id="GO:0000160">
    <property type="term" value="P:phosphorelay signal transduction system"/>
    <property type="evidence" value="ECO:0007669"/>
    <property type="project" value="InterPro"/>
</dbReference>
<dbReference type="PROSITE" id="PS50043">
    <property type="entry name" value="HTH_LUXR_2"/>
    <property type="match status" value="1"/>
</dbReference>
<evidence type="ECO:0000256" key="1">
    <source>
        <dbReference type="ARBA" id="ARBA00022553"/>
    </source>
</evidence>
<sequence>MSGPLTPARIIVADDHPVVLYALERLIGRWPRLRVVGRATTFAELFDEAARVDFDVVITDLYMPCAGDLDAHDMLLDFRRRFAHASLIVLTGETAPAVLHRLLRMQVDGILSKKDCVDLIPDAIASAMARERYLGPLVRDLLARDWPAAADDGSARQLSRREIEVIVHYASGLSVTEIAVRLGRSVKTISAQKCSAMKKLSLANDVELYRFAVESGIVSRMFG</sequence>
<dbReference type="GO" id="GO:0006355">
    <property type="term" value="P:regulation of DNA-templated transcription"/>
    <property type="evidence" value="ECO:0007669"/>
    <property type="project" value="InterPro"/>
</dbReference>
<evidence type="ECO:0000256" key="3">
    <source>
        <dbReference type="PROSITE-ProRule" id="PRU00169"/>
    </source>
</evidence>
<dbReference type="Proteomes" id="UP000199120">
    <property type="component" value="Unassembled WGS sequence"/>
</dbReference>
<dbReference type="GO" id="GO:0003677">
    <property type="term" value="F:DNA binding"/>
    <property type="evidence" value="ECO:0007669"/>
    <property type="project" value="UniProtKB-KW"/>
</dbReference>
<dbReference type="PROSITE" id="PS50110">
    <property type="entry name" value="RESPONSE_REGULATORY"/>
    <property type="match status" value="1"/>
</dbReference>
<feature type="domain" description="HTH luxR-type" evidence="4">
    <location>
        <begin position="151"/>
        <end position="216"/>
    </location>
</feature>
<dbReference type="Gene3D" id="1.10.10.10">
    <property type="entry name" value="Winged helix-like DNA-binding domain superfamily/Winged helix DNA-binding domain"/>
    <property type="match status" value="1"/>
</dbReference>
<dbReference type="PANTHER" id="PTHR43214">
    <property type="entry name" value="TWO-COMPONENT RESPONSE REGULATOR"/>
    <property type="match status" value="1"/>
</dbReference>